<reference evidence="2 3" key="1">
    <citation type="submission" date="2013-03" db="EMBL/GenBank/DDBJ databases">
        <title>The Genome Sequence of Capronia coronata CBS 617.96.</title>
        <authorList>
            <consortium name="The Broad Institute Genomics Platform"/>
            <person name="Cuomo C."/>
            <person name="de Hoog S."/>
            <person name="Gorbushina A."/>
            <person name="Walker B."/>
            <person name="Young S.K."/>
            <person name="Zeng Q."/>
            <person name="Gargeya S."/>
            <person name="Fitzgerald M."/>
            <person name="Haas B."/>
            <person name="Abouelleil A."/>
            <person name="Allen A.W."/>
            <person name="Alvarado L."/>
            <person name="Arachchi H.M."/>
            <person name="Berlin A.M."/>
            <person name="Chapman S.B."/>
            <person name="Gainer-Dewar J."/>
            <person name="Goldberg J."/>
            <person name="Griggs A."/>
            <person name="Gujja S."/>
            <person name="Hansen M."/>
            <person name="Howarth C."/>
            <person name="Imamovic A."/>
            <person name="Ireland A."/>
            <person name="Larimer J."/>
            <person name="McCowan C."/>
            <person name="Murphy C."/>
            <person name="Pearson M."/>
            <person name="Poon T.W."/>
            <person name="Priest M."/>
            <person name="Roberts A."/>
            <person name="Saif S."/>
            <person name="Shea T."/>
            <person name="Sisk P."/>
            <person name="Sykes S."/>
            <person name="Wortman J."/>
            <person name="Nusbaum C."/>
            <person name="Birren B."/>
        </authorList>
    </citation>
    <scope>NUCLEOTIDE SEQUENCE [LARGE SCALE GENOMIC DNA]</scope>
    <source>
        <strain evidence="2 3">CBS 617.96</strain>
    </source>
</reference>
<dbReference type="EMBL" id="AMWN01000008">
    <property type="protein sequence ID" value="EXJ80165.1"/>
    <property type="molecule type" value="Genomic_DNA"/>
</dbReference>
<dbReference type="AlphaFoldDB" id="W9XS43"/>
<feature type="compositionally biased region" description="Basic and acidic residues" evidence="1">
    <location>
        <begin position="30"/>
        <end position="50"/>
    </location>
</feature>
<dbReference type="GeneID" id="19163158"/>
<dbReference type="HOGENOM" id="CLU_193958_0_0_1"/>
<feature type="compositionally biased region" description="Basic and acidic residues" evidence="1">
    <location>
        <begin position="14"/>
        <end position="23"/>
    </location>
</feature>
<organism evidence="2 3">
    <name type="scientific">Capronia coronata CBS 617.96</name>
    <dbReference type="NCBI Taxonomy" id="1182541"/>
    <lineage>
        <taxon>Eukaryota</taxon>
        <taxon>Fungi</taxon>
        <taxon>Dikarya</taxon>
        <taxon>Ascomycota</taxon>
        <taxon>Pezizomycotina</taxon>
        <taxon>Eurotiomycetes</taxon>
        <taxon>Chaetothyriomycetidae</taxon>
        <taxon>Chaetothyriales</taxon>
        <taxon>Herpotrichiellaceae</taxon>
        <taxon>Capronia</taxon>
    </lineage>
</organism>
<gene>
    <name evidence="2" type="ORF">A1O1_08307</name>
</gene>
<keyword evidence="3" id="KW-1185">Reference proteome</keyword>
<comment type="caution">
    <text evidence="2">The sequence shown here is derived from an EMBL/GenBank/DDBJ whole genome shotgun (WGS) entry which is preliminary data.</text>
</comment>
<dbReference type="RefSeq" id="XP_007727359.1">
    <property type="nucleotide sequence ID" value="XM_007729169.1"/>
</dbReference>
<dbReference type="eggNOG" id="ENOG502SZN2">
    <property type="taxonomic scope" value="Eukaryota"/>
</dbReference>
<evidence type="ECO:0000313" key="3">
    <source>
        <dbReference type="Proteomes" id="UP000019484"/>
    </source>
</evidence>
<dbReference type="OrthoDB" id="2532734at2759"/>
<name>W9XS43_9EURO</name>
<sequence length="77" mass="8452">MPHHPAEENTQSHIFDKVAKESADSTASDHPLHDENKGPLKQATSEDHRSKGPQLSDNMPPASSKDDLKAKAQELNK</sequence>
<protein>
    <submittedName>
        <fullName evidence="2">Uncharacterized protein</fullName>
    </submittedName>
</protein>
<evidence type="ECO:0000313" key="2">
    <source>
        <dbReference type="EMBL" id="EXJ80165.1"/>
    </source>
</evidence>
<proteinExistence type="predicted"/>
<feature type="compositionally biased region" description="Basic and acidic residues" evidence="1">
    <location>
        <begin position="64"/>
        <end position="77"/>
    </location>
</feature>
<dbReference type="Proteomes" id="UP000019484">
    <property type="component" value="Unassembled WGS sequence"/>
</dbReference>
<evidence type="ECO:0000256" key="1">
    <source>
        <dbReference type="SAM" id="MobiDB-lite"/>
    </source>
</evidence>
<feature type="region of interest" description="Disordered" evidence="1">
    <location>
        <begin position="1"/>
        <end position="77"/>
    </location>
</feature>
<accession>W9XS43</accession>